<evidence type="ECO:0000313" key="2">
    <source>
        <dbReference type="Proteomes" id="UP000076761"/>
    </source>
</evidence>
<gene>
    <name evidence="1" type="ORF">NEOLEDRAFT_1140483</name>
</gene>
<dbReference type="OrthoDB" id="10470511at2759"/>
<evidence type="ECO:0000313" key="1">
    <source>
        <dbReference type="EMBL" id="KZT20646.1"/>
    </source>
</evidence>
<dbReference type="EMBL" id="KV425617">
    <property type="protein sequence ID" value="KZT20646.1"/>
    <property type="molecule type" value="Genomic_DNA"/>
</dbReference>
<proteinExistence type="predicted"/>
<organism evidence="1 2">
    <name type="scientific">Neolentinus lepideus HHB14362 ss-1</name>
    <dbReference type="NCBI Taxonomy" id="1314782"/>
    <lineage>
        <taxon>Eukaryota</taxon>
        <taxon>Fungi</taxon>
        <taxon>Dikarya</taxon>
        <taxon>Basidiomycota</taxon>
        <taxon>Agaricomycotina</taxon>
        <taxon>Agaricomycetes</taxon>
        <taxon>Gloeophyllales</taxon>
        <taxon>Gloeophyllaceae</taxon>
        <taxon>Neolentinus</taxon>
    </lineage>
</organism>
<accession>A0A165P7X5</accession>
<keyword evidence="2" id="KW-1185">Reference proteome</keyword>
<name>A0A165P7X5_9AGAM</name>
<reference evidence="1 2" key="1">
    <citation type="journal article" date="2016" name="Mol. Biol. Evol.">
        <title>Comparative Genomics of Early-Diverging Mushroom-Forming Fungi Provides Insights into the Origins of Lignocellulose Decay Capabilities.</title>
        <authorList>
            <person name="Nagy L.G."/>
            <person name="Riley R."/>
            <person name="Tritt A."/>
            <person name="Adam C."/>
            <person name="Daum C."/>
            <person name="Floudas D."/>
            <person name="Sun H."/>
            <person name="Yadav J.S."/>
            <person name="Pangilinan J."/>
            <person name="Larsson K.H."/>
            <person name="Matsuura K."/>
            <person name="Barry K."/>
            <person name="Labutti K."/>
            <person name="Kuo R."/>
            <person name="Ohm R.A."/>
            <person name="Bhattacharya S.S."/>
            <person name="Shirouzu T."/>
            <person name="Yoshinaga Y."/>
            <person name="Martin F.M."/>
            <person name="Grigoriev I.V."/>
            <person name="Hibbett D.S."/>
        </authorList>
    </citation>
    <scope>NUCLEOTIDE SEQUENCE [LARGE SCALE GENOMIC DNA]</scope>
    <source>
        <strain evidence="1 2">HHB14362 ss-1</strain>
    </source>
</reference>
<protein>
    <submittedName>
        <fullName evidence="1">Uncharacterized protein</fullName>
    </submittedName>
</protein>
<dbReference type="AlphaFoldDB" id="A0A165P7X5"/>
<dbReference type="Proteomes" id="UP000076761">
    <property type="component" value="Unassembled WGS sequence"/>
</dbReference>
<sequence length="140" mass="16263">MRPATPIFPSFTLVLTQSPYHHQLSTRRPSFDDDYSSLARRFSKSDPLMMTVDCRYDSPRFSPDLCVPTVSDIEEEDEPDWTDGVTIIAEEVRDIPKERKRSRVFIFLEDLVSQFKMKCQRLRGTLVHAPKQNLEVDLLA</sequence>
<dbReference type="InParanoid" id="A0A165P7X5"/>